<accession>A0ACA9LTB0</accession>
<comment type="caution">
    <text evidence="1">The sequence shown here is derived from an EMBL/GenBank/DDBJ whole genome shotgun (WGS) entry which is preliminary data.</text>
</comment>
<feature type="non-terminal residue" evidence="1">
    <location>
        <position position="1"/>
    </location>
</feature>
<evidence type="ECO:0000313" key="1">
    <source>
        <dbReference type="EMBL" id="CAG8549691.1"/>
    </source>
</evidence>
<gene>
    <name evidence="1" type="ORF">SCALOS_LOCUS5132</name>
</gene>
<proteinExistence type="predicted"/>
<name>A0ACA9LTB0_9GLOM</name>
<protein>
    <submittedName>
        <fullName evidence="1">10438_t:CDS:1</fullName>
    </submittedName>
</protein>
<reference evidence="1" key="1">
    <citation type="submission" date="2021-06" db="EMBL/GenBank/DDBJ databases">
        <authorList>
            <person name="Kallberg Y."/>
            <person name="Tangrot J."/>
            <person name="Rosling A."/>
        </authorList>
    </citation>
    <scope>NUCLEOTIDE SEQUENCE</scope>
    <source>
        <strain evidence="1">AU212A</strain>
    </source>
</reference>
<sequence length="440" mass="50929">QGIKGQTYHFEITIFIVTRICYHSHVYINEYKKNSEISLDKCISSIMNSNIIHKESLLTMPTEAIDIIIDYLNVRDQQNLSHACQKLRRATRNFHFGVNFPIWKDITNDLIIAPPISNYRDGVVVDGKFYIVILAEDIPICWILDFTKNTIGWIQVSILISMDPSEYHPVRSTAGAAIKNNIYMFGGESRLTGYPTNIMYKLDIQSMKLYRIIVNDNYPTPRSMHSLDSINSEHIILFGGRCMMHGNKFYDTKEFFIYNVYKNLWIRYDQTTHLPYARSLHSSSVNNGMLYIYGGQHITLHSFNSSIHNDEDIWVYDSYKNTWRKYLAPMTSCFCLPEEWIATKGVGPGKRYGASIFIMRRKIIILGGTRTTKPDENMSEENGINGEYMNILCPKRRTWEHVQVKGMPQLECVAIKNRGNKIFIIGKNCDAKMVMGWIID</sequence>
<evidence type="ECO:0000313" key="2">
    <source>
        <dbReference type="Proteomes" id="UP000789860"/>
    </source>
</evidence>
<dbReference type="EMBL" id="CAJVPM010007885">
    <property type="protein sequence ID" value="CAG8549691.1"/>
    <property type="molecule type" value="Genomic_DNA"/>
</dbReference>
<dbReference type="Proteomes" id="UP000789860">
    <property type="component" value="Unassembled WGS sequence"/>
</dbReference>
<organism evidence="1 2">
    <name type="scientific">Scutellospora calospora</name>
    <dbReference type="NCBI Taxonomy" id="85575"/>
    <lineage>
        <taxon>Eukaryota</taxon>
        <taxon>Fungi</taxon>
        <taxon>Fungi incertae sedis</taxon>
        <taxon>Mucoromycota</taxon>
        <taxon>Glomeromycotina</taxon>
        <taxon>Glomeromycetes</taxon>
        <taxon>Diversisporales</taxon>
        <taxon>Gigasporaceae</taxon>
        <taxon>Scutellospora</taxon>
    </lineage>
</organism>
<keyword evidence="2" id="KW-1185">Reference proteome</keyword>